<dbReference type="InterPro" id="IPR018060">
    <property type="entry name" value="HTH_AraC"/>
</dbReference>
<organism evidence="5 6">
    <name type="scientific">Alloalcanivorax balearicus MACL04</name>
    <dbReference type="NCBI Taxonomy" id="1177182"/>
    <lineage>
        <taxon>Bacteria</taxon>
        <taxon>Pseudomonadati</taxon>
        <taxon>Pseudomonadota</taxon>
        <taxon>Gammaproteobacteria</taxon>
        <taxon>Oceanospirillales</taxon>
        <taxon>Alcanivoracaceae</taxon>
        <taxon>Alloalcanivorax</taxon>
    </lineage>
</organism>
<dbReference type="Gene3D" id="1.10.10.60">
    <property type="entry name" value="Homeodomain-like"/>
    <property type="match status" value="1"/>
</dbReference>
<dbReference type="PANTHER" id="PTHR47894:SF1">
    <property type="entry name" value="HTH-TYPE TRANSCRIPTIONAL REGULATOR VQSM"/>
    <property type="match status" value="1"/>
</dbReference>
<evidence type="ECO:0000256" key="2">
    <source>
        <dbReference type="ARBA" id="ARBA00023125"/>
    </source>
</evidence>
<evidence type="ECO:0000313" key="6">
    <source>
        <dbReference type="Proteomes" id="UP001064106"/>
    </source>
</evidence>
<dbReference type="Pfam" id="PF12625">
    <property type="entry name" value="Arabinose_bd"/>
    <property type="match status" value="1"/>
</dbReference>
<dbReference type="InterPro" id="IPR032687">
    <property type="entry name" value="AraC-type_N"/>
</dbReference>
<dbReference type="Proteomes" id="UP001064106">
    <property type="component" value="Unassembled WGS sequence"/>
</dbReference>
<sequence>MSASSRGLTSVRMQVEFASEHGVSVASLLPGSGIEPEWLTRNDVQIEAEQELAVVANLCAELGDSAELGLAMGQRYHLSSYGVWGFALLSSGTFREAVALGQRYLDLTFAFNRVTLEEQGGQAALIIDDGDLPEGVRDYLLARDASAIMMIQQELFASRMPLSRLQLRLPARATAPFEAVFGLVPEFDQPLNRIGFAAGVLDRPLPQANPVTARLCEQQCQQLLAQRRRRVGMAARVREQLLARPGRFPTMEQLADEIGVTSRTLRRRLLAEDTSYRELLDEVRRLLAEQWLLGGGLRQEEISARLGFSEVSNFIHAFKRWTGKTPARYRREKAMNNEQLTGNSE</sequence>
<dbReference type="RefSeq" id="WP_262462732.1">
    <property type="nucleotide sequence ID" value="NZ_ARXS01000046.1"/>
</dbReference>
<keyword evidence="2" id="KW-0238">DNA-binding</keyword>
<gene>
    <name evidence="5" type="ORF">MA04_04203</name>
</gene>
<keyword evidence="3" id="KW-0804">Transcription</keyword>
<dbReference type="SMART" id="SM00342">
    <property type="entry name" value="HTH_ARAC"/>
    <property type="match status" value="1"/>
</dbReference>
<proteinExistence type="predicted"/>
<dbReference type="InterPro" id="IPR009057">
    <property type="entry name" value="Homeodomain-like_sf"/>
</dbReference>
<keyword evidence="6" id="KW-1185">Reference proteome</keyword>
<name>A0ABT2R550_9GAMM</name>
<evidence type="ECO:0000256" key="3">
    <source>
        <dbReference type="ARBA" id="ARBA00023163"/>
    </source>
</evidence>
<comment type="caution">
    <text evidence="5">The sequence shown here is derived from an EMBL/GenBank/DDBJ whole genome shotgun (WGS) entry which is preliminary data.</text>
</comment>
<evidence type="ECO:0000256" key="1">
    <source>
        <dbReference type="ARBA" id="ARBA00023015"/>
    </source>
</evidence>
<reference evidence="5" key="1">
    <citation type="submission" date="2012-09" db="EMBL/GenBank/DDBJ databases">
        <title>Genome Sequence of alkane-degrading Bacterium Alcanivorax balearicus MACL04.</title>
        <authorList>
            <person name="Lai Q."/>
            <person name="Shao Z."/>
        </authorList>
    </citation>
    <scope>NUCLEOTIDE SEQUENCE</scope>
    <source>
        <strain evidence="5">MACL04</strain>
    </source>
</reference>
<dbReference type="PROSITE" id="PS01124">
    <property type="entry name" value="HTH_ARAC_FAMILY_2"/>
    <property type="match status" value="1"/>
</dbReference>
<dbReference type="PANTHER" id="PTHR47894">
    <property type="entry name" value="HTH-TYPE TRANSCRIPTIONAL REGULATOR GADX"/>
    <property type="match status" value="1"/>
</dbReference>
<dbReference type="Pfam" id="PF12833">
    <property type="entry name" value="HTH_18"/>
    <property type="match status" value="1"/>
</dbReference>
<evidence type="ECO:0000313" key="5">
    <source>
        <dbReference type="EMBL" id="MCU5784903.1"/>
    </source>
</evidence>
<feature type="domain" description="HTH araC/xylS-type" evidence="4">
    <location>
        <begin position="235"/>
        <end position="332"/>
    </location>
</feature>
<accession>A0ABT2R550</accession>
<keyword evidence="1" id="KW-0805">Transcription regulation</keyword>
<protein>
    <submittedName>
        <fullName evidence="5">AraC family transcriptional regulator</fullName>
    </submittedName>
</protein>
<evidence type="ECO:0000259" key="4">
    <source>
        <dbReference type="PROSITE" id="PS01124"/>
    </source>
</evidence>
<dbReference type="EMBL" id="ARXS01000046">
    <property type="protein sequence ID" value="MCU5784903.1"/>
    <property type="molecule type" value="Genomic_DNA"/>
</dbReference>
<dbReference type="SUPFAM" id="SSF46689">
    <property type="entry name" value="Homeodomain-like"/>
    <property type="match status" value="1"/>
</dbReference>